<evidence type="ECO:0000256" key="2">
    <source>
        <dbReference type="ARBA" id="ARBA00022801"/>
    </source>
</evidence>
<dbReference type="GO" id="GO:0016787">
    <property type="term" value="F:hydrolase activity"/>
    <property type="evidence" value="ECO:0007669"/>
    <property type="project" value="UniProtKB-KW"/>
</dbReference>
<sequence length="332" mass="34724">MAHQDDRRGDAATAMITPSRPSRALFAVSRTVMRPVAGMLPDNAAGIAGLDAILRAFLAAAAHPRRGLAVTPVDTTFSDRRVRGEWVCAPGVDPDGAAVLYIHGGAFVACSPRTHRGLIGEISASSGRPVFAVEYRKAPRHRFPCASDDALAAYAWLTSAGRAVAVAGDSAGGQLAVATTLSARRHGLPDPAAVLLYSPALDLTGALALALDGRRRDAFAPARRVAPAFALYVGDADPREQLLSVLDADVAGFPPTMIHVGSTEMLLDDSRRLAQSLRAAGVTVSLHVARGQIHVFPAMFRFVPEARAAIRHSGAFLDGHLPSGPARASVTA</sequence>
<reference evidence="5" key="1">
    <citation type="submission" date="2022-12" db="EMBL/GenBank/DDBJ databases">
        <authorList>
            <person name="Deng Y."/>
            <person name="Zhang Y.-Q."/>
        </authorList>
    </citation>
    <scope>NUCLEOTIDE SEQUENCE</scope>
    <source>
        <strain evidence="5">CPCC 205372</strain>
    </source>
</reference>
<dbReference type="Gene3D" id="3.40.50.1820">
    <property type="entry name" value="alpha/beta hydrolase"/>
    <property type="match status" value="1"/>
</dbReference>
<name>A0ABT4PTV9_9MYCO</name>
<evidence type="ECO:0000313" key="5">
    <source>
        <dbReference type="EMBL" id="MCZ8379966.1"/>
    </source>
</evidence>
<protein>
    <submittedName>
        <fullName evidence="5">Alpha/beta hydrolase</fullName>
    </submittedName>
</protein>
<dbReference type="PANTHER" id="PTHR48081:SF30">
    <property type="entry name" value="ACETYL-HYDROLASE LIPR-RELATED"/>
    <property type="match status" value="1"/>
</dbReference>
<keyword evidence="6" id="KW-1185">Reference proteome</keyword>
<dbReference type="Proteomes" id="UP001142153">
    <property type="component" value="Unassembled WGS sequence"/>
</dbReference>
<feature type="domain" description="Alpha/beta hydrolase fold-3" evidence="4">
    <location>
        <begin position="99"/>
        <end position="296"/>
    </location>
</feature>
<dbReference type="Pfam" id="PF07859">
    <property type="entry name" value="Abhydrolase_3"/>
    <property type="match status" value="1"/>
</dbReference>
<dbReference type="PROSITE" id="PS01173">
    <property type="entry name" value="LIPASE_GDXG_HIS"/>
    <property type="match status" value="1"/>
</dbReference>
<evidence type="ECO:0000256" key="3">
    <source>
        <dbReference type="PROSITE-ProRule" id="PRU10038"/>
    </source>
</evidence>
<comment type="caution">
    <text evidence="5">The sequence shown here is derived from an EMBL/GenBank/DDBJ whole genome shotgun (WGS) entry which is preliminary data.</text>
</comment>
<evidence type="ECO:0000313" key="6">
    <source>
        <dbReference type="Proteomes" id="UP001142153"/>
    </source>
</evidence>
<dbReference type="InterPro" id="IPR013094">
    <property type="entry name" value="AB_hydrolase_3"/>
</dbReference>
<dbReference type="SUPFAM" id="SSF53474">
    <property type="entry name" value="alpha/beta-Hydrolases"/>
    <property type="match status" value="1"/>
</dbReference>
<accession>A0ABT4PTV9</accession>
<proteinExistence type="inferred from homology"/>
<feature type="active site" evidence="3">
    <location>
        <position position="170"/>
    </location>
</feature>
<keyword evidence="2 5" id="KW-0378">Hydrolase</keyword>
<dbReference type="EMBL" id="JAPZPY010000005">
    <property type="protein sequence ID" value="MCZ8379966.1"/>
    <property type="molecule type" value="Genomic_DNA"/>
</dbReference>
<dbReference type="InterPro" id="IPR029058">
    <property type="entry name" value="AB_hydrolase_fold"/>
</dbReference>
<dbReference type="PROSITE" id="PS01174">
    <property type="entry name" value="LIPASE_GDXG_SER"/>
    <property type="match status" value="1"/>
</dbReference>
<dbReference type="RefSeq" id="WP_269894625.1">
    <property type="nucleotide sequence ID" value="NZ_JAPZPY010000005.1"/>
</dbReference>
<gene>
    <name evidence="5" type="ORF">O6P37_13930</name>
</gene>
<comment type="similarity">
    <text evidence="1">Belongs to the 'GDXG' lipolytic enzyme family.</text>
</comment>
<organism evidence="5 6">
    <name type="scientific">Mycobacterium hippophais</name>
    <dbReference type="NCBI Taxonomy" id="3016340"/>
    <lineage>
        <taxon>Bacteria</taxon>
        <taxon>Bacillati</taxon>
        <taxon>Actinomycetota</taxon>
        <taxon>Actinomycetes</taxon>
        <taxon>Mycobacteriales</taxon>
        <taxon>Mycobacteriaceae</taxon>
        <taxon>Mycobacterium</taxon>
    </lineage>
</organism>
<dbReference type="InterPro" id="IPR033140">
    <property type="entry name" value="Lipase_GDXG_put_SER_AS"/>
</dbReference>
<dbReference type="InterPro" id="IPR050300">
    <property type="entry name" value="GDXG_lipolytic_enzyme"/>
</dbReference>
<evidence type="ECO:0000256" key="1">
    <source>
        <dbReference type="ARBA" id="ARBA00010515"/>
    </source>
</evidence>
<dbReference type="PANTHER" id="PTHR48081">
    <property type="entry name" value="AB HYDROLASE SUPERFAMILY PROTEIN C4A8.06C"/>
    <property type="match status" value="1"/>
</dbReference>
<evidence type="ECO:0000259" key="4">
    <source>
        <dbReference type="Pfam" id="PF07859"/>
    </source>
</evidence>
<dbReference type="InterPro" id="IPR002168">
    <property type="entry name" value="Lipase_GDXG_HIS_AS"/>
</dbReference>